<name>A0A1F5YQH6_9BACT</name>
<keyword evidence="1" id="KW-0472">Membrane</keyword>
<reference evidence="2 3" key="1">
    <citation type="journal article" date="2016" name="Nat. Commun.">
        <title>Thousands of microbial genomes shed light on interconnected biogeochemical processes in an aquifer system.</title>
        <authorList>
            <person name="Anantharaman K."/>
            <person name="Brown C.T."/>
            <person name="Hug L.A."/>
            <person name="Sharon I."/>
            <person name="Castelle C.J."/>
            <person name="Probst A.J."/>
            <person name="Thomas B.C."/>
            <person name="Singh A."/>
            <person name="Wilkins M.J."/>
            <person name="Karaoz U."/>
            <person name="Brodie E.L."/>
            <person name="Williams K.H."/>
            <person name="Hubbard S.S."/>
            <person name="Banfield J.F."/>
        </authorList>
    </citation>
    <scope>NUCLEOTIDE SEQUENCE [LARGE SCALE GENOMIC DNA]</scope>
</reference>
<organism evidence="2 3">
    <name type="scientific">Candidatus Gottesmanbacteria bacterium RBG_16_37_8</name>
    <dbReference type="NCBI Taxonomy" id="1798371"/>
    <lineage>
        <taxon>Bacteria</taxon>
        <taxon>Candidatus Gottesmaniibacteriota</taxon>
    </lineage>
</organism>
<dbReference type="EMBL" id="MFJA01000063">
    <property type="protein sequence ID" value="OGG02451.1"/>
    <property type="molecule type" value="Genomic_DNA"/>
</dbReference>
<proteinExistence type="predicted"/>
<comment type="caution">
    <text evidence="2">The sequence shown here is derived from an EMBL/GenBank/DDBJ whole genome shotgun (WGS) entry which is preliminary data.</text>
</comment>
<feature type="transmembrane region" description="Helical" evidence="1">
    <location>
        <begin position="248"/>
        <end position="274"/>
    </location>
</feature>
<gene>
    <name evidence="2" type="ORF">A2W14_06090</name>
</gene>
<evidence type="ECO:0000313" key="3">
    <source>
        <dbReference type="Proteomes" id="UP000176665"/>
    </source>
</evidence>
<dbReference type="AlphaFoldDB" id="A0A1F5YQH6"/>
<feature type="transmembrane region" description="Helical" evidence="1">
    <location>
        <begin position="206"/>
        <end position="227"/>
    </location>
</feature>
<accession>A0A1F5YQH6</accession>
<keyword evidence="1" id="KW-1133">Transmembrane helix</keyword>
<keyword evidence="1" id="KW-0812">Transmembrane</keyword>
<sequence length="276" mass="30041">MSLNIKILFLIFFLASNLFLFNNRVLAQAPNFSIATTYQITDPDLENGDIISLNKEKNSMIRSTKAYDETMYGVYLKNPKIVYYNANADFPIARTGEVDVNITTVNGPIAVGDYISSSQLPGKGQKATEFTGFMLGIALTPFSQKDGTEIVINKKTYRQGQVKVAVGIGPATPTLIKASGGAFGTLKYIASSFIYNIGTSRQAERIFRYTLATLVALISIIASLYFFGKNVTKGIEMIGRNPLAKVSIQTMILVNILIIALIALGGIILSLIILSL</sequence>
<protein>
    <submittedName>
        <fullName evidence="2">Uncharacterized protein</fullName>
    </submittedName>
</protein>
<evidence type="ECO:0000313" key="2">
    <source>
        <dbReference type="EMBL" id="OGG02451.1"/>
    </source>
</evidence>
<dbReference type="Proteomes" id="UP000176665">
    <property type="component" value="Unassembled WGS sequence"/>
</dbReference>
<evidence type="ECO:0000256" key="1">
    <source>
        <dbReference type="SAM" id="Phobius"/>
    </source>
</evidence>